<gene>
    <name evidence="1" type="ORF">DPMN_065969</name>
</gene>
<organism evidence="1 2">
    <name type="scientific">Dreissena polymorpha</name>
    <name type="common">Zebra mussel</name>
    <name type="synonym">Mytilus polymorpha</name>
    <dbReference type="NCBI Taxonomy" id="45954"/>
    <lineage>
        <taxon>Eukaryota</taxon>
        <taxon>Metazoa</taxon>
        <taxon>Spiralia</taxon>
        <taxon>Lophotrochozoa</taxon>
        <taxon>Mollusca</taxon>
        <taxon>Bivalvia</taxon>
        <taxon>Autobranchia</taxon>
        <taxon>Heteroconchia</taxon>
        <taxon>Euheterodonta</taxon>
        <taxon>Imparidentia</taxon>
        <taxon>Neoheterodontei</taxon>
        <taxon>Myida</taxon>
        <taxon>Dreissenoidea</taxon>
        <taxon>Dreissenidae</taxon>
        <taxon>Dreissena</taxon>
    </lineage>
</organism>
<dbReference type="Proteomes" id="UP000828390">
    <property type="component" value="Unassembled WGS sequence"/>
</dbReference>
<reference evidence="1" key="1">
    <citation type="journal article" date="2019" name="bioRxiv">
        <title>The Genome of the Zebra Mussel, Dreissena polymorpha: A Resource for Invasive Species Research.</title>
        <authorList>
            <person name="McCartney M.A."/>
            <person name="Auch B."/>
            <person name="Kono T."/>
            <person name="Mallez S."/>
            <person name="Zhang Y."/>
            <person name="Obille A."/>
            <person name="Becker A."/>
            <person name="Abrahante J.E."/>
            <person name="Garbe J."/>
            <person name="Badalamenti J.P."/>
            <person name="Herman A."/>
            <person name="Mangelson H."/>
            <person name="Liachko I."/>
            <person name="Sullivan S."/>
            <person name="Sone E.D."/>
            <person name="Koren S."/>
            <person name="Silverstein K.A.T."/>
            <person name="Beckman K.B."/>
            <person name="Gohl D.M."/>
        </authorList>
    </citation>
    <scope>NUCLEOTIDE SEQUENCE</scope>
    <source>
        <strain evidence="1">Duluth1</strain>
        <tissue evidence="1">Whole animal</tissue>
    </source>
</reference>
<accession>A0A9D3YWV5</accession>
<name>A0A9D3YWV5_DREPO</name>
<comment type="caution">
    <text evidence="1">The sequence shown here is derived from an EMBL/GenBank/DDBJ whole genome shotgun (WGS) entry which is preliminary data.</text>
</comment>
<protein>
    <submittedName>
        <fullName evidence="1">Uncharacterized protein</fullName>
    </submittedName>
</protein>
<reference evidence="1" key="2">
    <citation type="submission" date="2020-11" db="EMBL/GenBank/DDBJ databases">
        <authorList>
            <person name="McCartney M.A."/>
            <person name="Auch B."/>
            <person name="Kono T."/>
            <person name="Mallez S."/>
            <person name="Becker A."/>
            <person name="Gohl D.M."/>
            <person name="Silverstein K.A.T."/>
            <person name="Koren S."/>
            <person name="Bechman K.B."/>
            <person name="Herman A."/>
            <person name="Abrahante J.E."/>
            <person name="Garbe J."/>
        </authorList>
    </citation>
    <scope>NUCLEOTIDE SEQUENCE</scope>
    <source>
        <strain evidence="1">Duluth1</strain>
        <tissue evidence="1">Whole animal</tissue>
    </source>
</reference>
<dbReference type="EMBL" id="JAIWYP010000014">
    <property type="protein sequence ID" value="KAH3706581.1"/>
    <property type="molecule type" value="Genomic_DNA"/>
</dbReference>
<dbReference type="AlphaFoldDB" id="A0A9D3YWV5"/>
<keyword evidence="2" id="KW-1185">Reference proteome</keyword>
<evidence type="ECO:0000313" key="2">
    <source>
        <dbReference type="Proteomes" id="UP000828390"/>
    </source>
</evidence>
<evidence type="ECO:0000313" key="1">
    <source>
        <dbReference type="EMBL" id="KAH3706581.1"/>
    </source>
</evidence>
<proteinExistence type="predicted"/>
<sequence length="50" mass="6042">MISNCLNDLRLVCFNQYVIGFKEGMRMGAQFIRQYVSKGKVTWKRWNRRV</sequence>